<evidence type="ECO:0000256" key="6">
    <source>
        <dbReference type="ARBA" id="ARBA00022679"/>
    </source>
</evidence>
<dbReference type="InterPro" id="IPR032778">
    <property type="entry name" value="GF_recep_IV"/>
</dbReference>
<dbReference type="EC" id="2.7.10.1" evidence="3"/>
<dbReference type="InterPro" id="IPR001245">
    <property type="entry name" value="Ser-Thr/Tyr_kinase_cat_dom"/>
</dbReference>
<evidence type="ECO:0000256" key="11">
    <source>
        <dbReference type="ARBA" id="ARBA00022840"/>
    </source>
</evidence>
<evidence type="ECO:0000256" key="17">
    <source>
        <dbReference type="ARBA" id="ARBA00023159"/>
    </source>
</evidence>
<evidence type="ECO:0000256" key="9">
    <source>
        <dbReference type="ARBA" id="ARBA00022741"/>
    </source>
</evidence>
<dbReference type="SMART" id="SM00261">
    <property type="entry name" value="FU"/>
    <property type="match status" value="4"/>
</dbReference>
<dbReference type="Ensembl" id="ENSEBUT00000010054.1">
    <property type="protein sequence ID" value="ENSEBUP00000009529.1"/>
    <property type="gene ID" value="ENSEBUG00000006128.1"/>
</dbReference>
<dbReference type="GO" id="GO:0005634">
    <property type="term" value="C:nucleus"/>
    <property type="evidence" value="ECO:0007669"/>
    <property type="project" value="UniProtKB-SubCell"/>
</dbReference>
<dbReference type="Pfam" id="PF14843">
    <property type="entry name" value="GF_recep_IV"/>
    <property type="match status" value="1"/>
</dbReference>
<keyword evidence="7 25" id="KW-0812">Transmembrane</keyword>
<dbReference type="InterPro" id="IPR020635">
    <property type="entry name" value="Tyr_kinase_cat_dom"/>
</dbReference>
<dbReference type="PROSITE" id="PS00109">
    <property type="entry name" value="PROTEIN_KINASE_TYR"/>
    <property type="match status" value="1"/>
</dbReference>
<dbReference type="GO" id="GO:0010647">
    <property type="term" value="P:positive regulation of cell communication"/>
    <property type="evidence" value="ECO:0007669"/>
    <property type="project" value="UniProtKB-ARBA"/>
</dbReference>
<evidence type="ECO:0000313" key="28">
    <source>
        <dbReference type="Proteomes" id="UP000694388"/>
    </source>
</evidence>
<evidence type="ECO:0000256" key="21">
    <source>
        <dbReference type="ARBA" id="ARBA00023242"/>
    </source>
</evidence>
<evidence type="ECO:0000256" key="1">
    <source>
        <dbReference type="ARBA" id="ARBA00004123"/>
    </source>
</evidence>
<keyword evidence="8" id="KW-0732">Signal</keyword>
<dbReference type="InterPro" id="IPR000494">
    <property type="entry name" value="Rcpt_L-dom"/>
</dbReference>
<evidence type="ECO:0000256" key="2">
    <source>
        <dbReference type="ARBA" id="ARBA00004251"/>
    </source>
</evidence>
<dbReference type="InterPro" id="IPR044912">
    <property type="entry name" value="Egfr_JX_dom"/>
</dbReference>
<evidence type="ECO:0000256" key="23">
    <source>
        <dbReference type="PROSITE-ProRule" id="PRU10141"/>
    </source>
</evidence>
<dbReference type="FunFam" id="2.10.220.10:FF:000002">
    <property type="entry name" value="Receptor protein-tyrosine kinase"/>
    <property type="match status" value="1"/>
</dbReference>
<keyword evidence="28" id="KW-1185">Reference proteome</keyword>
<dbReference type="Pfam" id="PF07714">
    <property type="entry name" value="PK_Tyr_Ser-Thr"/>
    <property type="match status" value="1"/>
</dbReference>
<evidence type="ECO:0000256" key="8">
    <source>
        <dbReference type="ARBA" id="ARBA00022729"/>
    </source>
</evidence>
<dbReference type="GO" id="GO:0022008">
    <property type="term" value="P:neurogenesis"/>
    <property type="evidence" value="ECO:0007669"/>
    <property type="project" value="TreeGrafter"/>
</dbReference>
<evidence type="ECO:0000256" key="24">
    <source>
        <dbReference type="SAM" id="MobiDB-lite"/>
    </source>
</evidence>
<comment type="subcellular location">
    <subcellularLocation>
        <location evidence="2">Cell membrane</location>
        <topology evidence="2">Single-pass type I membrane protein</topology>
    </subcellularLocation>
    <subcellularLocation>
        <location evidence="1">Nucleus</location>
    </subcellularLocation>
</comment>
<keyword evidence="5" id="KW-0597">Phosphoprotein</keyword>
<evidence type="ECO:0000256" key="20">
    <source>
        <dbReference type="ARBA" id="ARBA00023180"/>
    </source>
</evidence>
<keyword evidence="20" id="KW-0325">Glycoprotein</keyword>
<reference evidence="27" key="1">
    <citation type="submission" date="2025-08" db="UniProtKB">
        <authorList>
            <consortium name="Ensembl"/>
        </authorList>
    </citation>
    <scope>IDENTIFICATION</scope>
</reference>
<dbReference type="InterPro" id="IPR017441">
    <property type="entry name" value="Protein_kinase_ATP_BS"/>
</dbReference>
<dbReference type="GO" id="GO:0023056">
    <property type="term" value="P:positive regulation of signaling"/>
    <property type="evidence" value="ECO:0007669"/>
    <property type="project" value="UniProtKB-ARBA"/>
</dbReference>
<dbReference type="GO" id="GO:0005524">
    <property type="term" value="F:ATP binding"/>
    <property type="evidence" value="ECO:0007669"/>
    <property type="project" value="UniProtKB-UniRule"/>
</dbReference>
<dbReference type="SUPFAM" id="SSF57184">
    <property type="entry name" value="Growth factor receptor domain"/>
    <property type="match status" value="2"/>
</dbReference>
<feature type="transmembrane region" description="Helical" evidence="25">
    <location>
        <begin position="434"/>
        <end position="456"/>
    </location>
</feature>
<dbReference type="GO" id="GO:0043066">
    <property type="term" value="P:negative regulation of apoptotic process"/>
    <property type="evidence" value="ECO:0007669"/>
    <property type="project" value="TreeGrafter"/>
</dbReference>
<dbReference type="InterPro" id="IPR036941">
    <property type="entry name" value="Rcpt_L-dom_sf"/>
</dbReference>
<sequence length="1083" mass="119246">MSLNCAKECDRQCYGNGSKECCHNNCVSGCTGPLQSNCFACRDFGHGDSCLDSCPPSIIYNPNTFETEPNPDGTYRHGAICVKQCPSNFFNNHDSCARSCPNNQMEVEENDVRVCKPCPDSGCPIFCNGIGTGSLINAVTVNSTNLAAFNDCTTISGNLVFLPKGISGDIMAHPEKLNVFKKLQEITGYLHIEAWPQGLTDLSVFENLRVVHGRHLRSVGFSLLVMNIPHITHLGLRSLTDVTEGSVLIRGNPSLCFTSSVVWKSLMPSARQHVVLDENRPEDKCKAEHLVCDPLCSAEGCWGSGPAQCLRCRDFQRGDNCVQACHTTESENPEFIKGIECLPCNAQCLPINGSLSCNGTGADACFQCRHFKDGRQCVEKCLSSLQGKHGDIVYKFYDEEHRCLPCHPNCTHGCDGPMLDDCKGLGGTSSPTPIIVAGVVGILFVTLLATLVVLLFKRRNNKRRKKKLRKYIDQELVPLTPTGGVPNQAQLRILKETELRKGKVLGTGAFGTVHKGLWLPEGETLKIPVAIKVLQETPLPHSTKDMLEEAFVMASIEHQHLVRLLGICLTSPVQLVTQLMPYGCLLTYVREHRNSIGSQPLLNWCVQIAKGMMYLEERRLVHRDLAARNVLVKAPNHVKITDFGLAKLLDYNQTEYYASDGKLPIKWMALESIQQRIFTHQTDVWSYGVTVWELMTFGGKPYEGVSARDIPELLEKGERLTQPHICTIDVYMIMVKCWMIDAESRPRFRELAAEFSKMARDPSRYLVIEDDDCMKLPSPMDGRTLPLLDDEDMGQIVDAEEYLRPQIFGMPHSGQFSSHMGTASHGHTSNGTLGNSTADSSYGSDQGAAAPRIQPQPRSLSRPAGGRRGSKGGGNGDGTPSGTLSNGCCDDPKVWDLARDESARLRYSSDPTRIQPRDEMHGSHAVGGRVGVEGAVEPDGPMPHLDNPEYMNPFLETRSPIFDTHPDYLNMQEPGCEGMPRLRSMAVPSSVENPEYLEPDCDRSVDNGPQDPPCEAFDNPEYLQPAGPGRQLSLENPEYLALTAESDAMCHQASGPVMENPEYLLSARPRPPIGSARALDTLV</sequence>
<dbReference type="Gene3D" id="3.30.200.20">
    <property type="entry name" value="Phosphorylase Kinase, domain 1"/>
    <property type="match status" value="1"/>
</dbReference>
<dbReference type="InterPro" id="IPR009030">
    <property type="entry name" value="Growth_fac_rcpt_cys_sf"/>
</dbReference>
<comment type="catalytic activity">
    <reaction evidence="22">
        <text>L-tyrosyl-[protein] + ATP = O-phospho-L-tyrosyl-[protein] + ADP + H(+)</text>
        <dbReference type="Rhea" id="RHEA:10596"/>
        <dbReference type="Rhea" id="RHEA-COMP:10136"/>
        <dbReference type="Rhea" id="RHEA-COMP:20101"/>
        <dbReference type="ChEBI" id="CHEBI:15378"/>
        <dbReference type="ChEBI" id="CHEBI:30616"/>
        <dbReference type="ChEBI" id="CHEBI:46858"/>
        <dbReference type="ChEBI" id="CHEBI:61978"/>
        <dbReference type="ChEBI" id="CHEBI:456216"/>
        <dbReference type="EC" id="2.7.10.1"/>
    </reaction>
</comment>
<organism evidence="27 28">
    <name type="scientific">Eptatretus burgeri</name>
    <name type="common">Inshore hagfish</name>
    <dbReference type="NCBI Taxonomy" id="7764"/>
    <lineage>
        <taxon>Eukaryota</taxon>
        <taxon>Metazoa</taxon>
        <taxon>Chordata</taxon>
        <taxon>Craniata</taxon>
        <taxon>Vertebrata</taxon>
        <taxon>Cyclostomata</taxon>
        <taxon>Myxini</taxon>
        <taxon>Myxiniformes</taxon>
        <taxon>Myxinidae</taxon>
        <taxon>Eptatretinae</taxon>
        <taxon>Eptatretus</taxon>
    </lineage>
</organism>
<dbReference type="GO" id="GO:0004714">
    <property type="term" value="F:transmembrane receptor protein tyrosine kinase activity"/>
    <property type="evidence" value="ECO:0007669"/>
    <property type="project" value="UniProtKB-EC"/>
</dbReference>
<evidence type="ECO:0000256" key="22">
    <source>
        <dbReference type="ARBA" id="ARBA00051243"/>
    </source>
</evidence>
<dbReference type="InterPro" id="IPR008266">
    <property type="entry name" value="Tyr_kinase_AS"/>
</dbReference>
<feature type="region of interest" description="Disordered" evidence="24">
    <location>
        <begin position="809"/>
        <end position="889"/>
    </location>
</feature>
<keyword evidence="11 23" id="KW-0067">ATP-binding</keyword>
<dbReference type="InterPro" id="IPR050122">
    <property type="entry name" value="RTK"/>
</dbReference>
<dbReference type="OMA" id="GYYYEWV"/>
<keyword evidence="4" id="KW-1003">Cell membrane</keyword>
<name>A0A8C4Q3N5_EPTBU</name>
<dbReference type="GO" id="GO:0009925">
    <property type="term" value="C:basal plasma membrane"/>
    <property type="evidence" value="ECO:0007669"/>
    <property type="project" value="TreeGrafter"/>
</dbReference>
<keyword evidence="19" id="KW-0675">Receptor</keyword>
<protein>
    <recommendedName>
        <fullName evidence="3">receptor protein-tyrosine kinase</fullName>
        <ecNumber evidence="3">2.7.10.1</ecNumber>
    </recommendedName>
</protein>
<dbReference type="CDD" id="cd00064">
    <property type="entry name" value="FU"/>
    <property type="match status" value="3"/>
</dbReference>
<dbReference type="GO" id="GO:0043235">
    <property type="term" value="C:receptor complex"/>
    <property type="evidence" value="ECO:0007669"/>
    <property type="project" value="TreeGrafter"/>
</dbReference>
<dbReference type="PRINTS" id="PR00109">
    <property type="entry name" value="TYRKINASE"/>
</dbReference>
<feature type="binding site" evidence="23">
    <location>
        <position position="532"/>
    </location>
    <ligand>
        <name>ATP</name>
        <dbReference type="ChEBI" id="CHEBI:30616"/>
    </ligand>
</feature>
<dbReference type="PROSITE" id="PS50011">
    <property type="entry name" value="PROTEIN_KINASE_DOM"/>
    <property type="match status" value="1"/>
</dbReference>
<accession>A0A8C4Q3N5</accession>
<evidence type="ECO:0000256" key="5">
    <source>
        <dbReference type="ARBA" id="ARBA00022553"/>
    </source>
</evidence>
<dbReference type="FunFam" id="2.10.220.10:FF:000001">
    <property type="entry name" value="Receptor protein-tyrosine kinase"/>
    <property type="match status" value="1"/>
</dbReference>
<keyword evidence="12 25" id="KW-1133">Transmembrane helix</keyword>
<keyword evidence="16" id="KW-1015">Disulfide bond</keyword>
<dbReference type="PANTHER" id="PTHR24416:SF90">
    <property type="entry name" value="RECEPTOR TYROSINE-PROTEIN KINASE ERBB-4"/>
    <property type="match status" value="1"/>
</dbReference>
<dbReference type="Gene3D" id="2.10.220.10">
    <property type="entry name" value="Hormone Receptor, Insulin-like Growth Factor Receptor 1, Chain A, domain 2"/>
    <property type="match status" value="3"/>
</dbReference>
<evidence type="ECO:0000259" key="26">
    <source>
        <dbReference type="PROSITE" id="PS50011"/>
    </source>
</evidence>
<evidence type="ECO:0000313" key="27">
    <source>
        <dbReference type="Ensembl" id="ENSEBUP00000009529.1"/>
    </source>
</evidence>
<dbReference type="GO" id="GO:0005154">
    <property type="term" value="F:epidermal growth factor receptor binding"/>
    <property type="evidence" value="ECO:0007669"/>
    <property type="project" value="TreeGrafter"/>
</dbReference>
<keyword evidence="13" id="KW-0805">Transcription regulation</keyword>
<dbReference type="CDD" id="cd05057">
    <property type="entry name" value="PTKc_EGFR_like"/>
    <property type="match status" value="1"/>
</dbReference>
<keyword evidence="6" id="KW-0808">Transferase</keyword>
<feature type="compositionally biased region" description="Polar residues" evidence="24">
    <location>
        <begin position="814"/>
        <end position="844"/>
    </location>
</feature>
<dbReference type="Pfam" id="PF00757">
    <property type="entry name" value="Furin-like"/>
    <property type="match status" value="1"/>
</dbReference>
<keyword evidence="15" id="KW-0829">Tyrosine-protein kinase</keyword>
<evidence type="ECO:0000256" key="10">
    <source>
        <dbReference type="ARBA" id="ARBA00022777"/>
    </source>
</evidence>
<dbReference type="FunFam" id="1.10.510.10:FF:002828">
    <property type="entry name" value="Receptor tyrosine-protein kinase erbB-2"/>
    <property type="match status" value="1"/>
</dbReference>
<proteinExistence type="predicted"/>
<keyword evidence="10" id="KW-0418">Kinase</keyword>
<keyword evidence="18" id="KW-0804">Transcription</keyword>
<evidence type="ECO:0000256" key="18">
    <source>
        <dbReference type="ARBA" id="ARBA00023163"/>
    </source>
</evidence>
<dbReference type="InterPro" id="IPR011009">
    <property type="entry name" value="Kinase-like_dom_sf"/>
</dbReference>
<feature type="domain" description="Protein kinase" evidence="26">
    <location>
        <begin position="499"/>
        <end position="766"/>
    </location>
</feature>
<dbReference type="InterPro" id="IPR000719">
    <property type="entry name" value="Prot_kinase_dom"/>
</dbReference>
<evidence type="ECO:0000256" key="16">
    <source>
        <dbReference type="ARBA" id="ARBA00023157"/>
    </source>
</evidence>
<evidence type="ECO:0000256" key="7">
    <source>
        <dbReference type="ARBA" id="ARBA00022692"/>
    </source>
</evidence>
<dbReference type="GO" id="GO:0038127">
    <property type="term" value="P:ERBB signaling pathway"/>
    <property type="evidence" value="ECO:0007669"/>
    <property type="project" value="UniProtKB-ARBA"/>
</dbReference>
<keyword evidence="17" id="KW-0010">Activator</keyword>
<keyword evidence="9 23" id="KW-0547">Nucleotide-binding</keyword>
<keyword evidence="14 25" id="KW-0472">Membrane</keyword>
<dbReference type="InterPro" id="IPR006212">
    <property type="entry name" value="Furin_repeat"/>
</dbReference>
<evidence type="ECO:0000256" key="25">
    <source>
        <dbReference type="SAM" id="Phobius"/>
    </source>
</evidence>
<reference evidence="27" key="2">
    <citation type="submission" date="2025-09" db="UniProtKB">
        <authorList>
            <consortium name="Ensembl"/>
        </authorList>
    </citation>
    <scope>IDENTIFICATION</scope>
</reference>
<evidence type="ECO:0000256" key="15">
    <source>
        <dbReference type="ARBA" id="ARBA00023137"/>
    </source>
</evidence>
<dbReference type="AlphaFoldDB" id="A0A8C4Q3N5"/>
<dbReference type="Proteomes" id="UP000694388">
    <property type="component" value="Unplaced"/>
</dbReference>
<evidence type="ECO:0000256" key="4">
    <source>
        <dbReference type="ARBA" id="ARBA00022475"/>
    </source>
</evidence>
<dbReference type="Gene3D" id="6.10.250.2930">
    <property type="match status" value="1"/>
</dbReference>
<dbReference type="InterPro" id="IPR006211">
    <property type="entry name" value="Furin-like_Cys-rich_dom"/>
</dbReference>
<dbReference type="GO" id="GO:0008284">
    <property type="term" value="P:positive regulation of cell population proliferation"/>
    <property type="evidence" value="ECO:0007669"/>
    <property type="project" value="TreeGrafter"/>
</dbReference>
<dbReference type="PANTHER" id="PTHR24416">
    <property type="entry name" value="TYROSINE-PROTEIN KINASE RECEPTOR"/>
    <property type="match status" value="1"/>
</dbReference>
<evidence type="ECO:0000256" key="3">
    <source>
        <dbReference type="ARBA" id="ARBA00011902"/>
    </source>
</evidence>
<dbReference type="PROSITE" id="PS00107">
    <property type="entry name" value="PROTEIN_KINASE_ATP"/>
    <property type="match status" value="1"/>
</dbReference>
<dbReference type="Gene3D" id="1.10.510.10">
    <property type="entry name" value="Transferase(Phosphotransferase) domain 1"/>
    <property type="match status" value="1"/>
</dbReference>
<dbReference type="Gene3D" id="3.80.20.20">
    <property type="entry name" value="Receptor L-domain"/>
    <property type="match status" value="1"/>
</dbReference>
<dbReference type="SUPFAM" id="SSF56112">
    <property type="entry name" value="Protein kinase-like (PK-like)"/>
    <property type="match status" value="1"/>
</dbReference>
<dbReference type="GeneTree" id="ENSGT00940000155450"/>
<dbReference type="SUPFAM" id="SSF52058">
    <property type="entry name" value="L domain-like"/>
    <property type="match status" value="1"/>
</dbReference>
<evidence type="ECO:0000256" key="12">
    <source>
        <dbReference type="ARBA" id="ARBA00022989"/>
    </source>
</evidence>
<evidence type="ECO:0000256" key="19">
    <source>
        <dbReference type="ARBA" id="ARBA00023170"/>
    </source>
</evidence>
<evidence type="ECO:0000256" key="13">
    <source>
        <dbReference type="ARBA" id="ARBA00023015"/>
    </source>
</evidence>
<dbReference type="SMART" id="SM00219">
    <property type="entry name" value="TyrKc"/>
    <property type="match status" value="1"/>
</dbReference>
<keyword evidence="21" id="KW-0539">Nucleus</keyword>
<dbReference type="Pfam" id="PF01030">
    <property type="entry name" value="Recep_L_domain"/>
    <property type="match status" value="1"/>
</dbReference>
<evidence type="ECO:0000256" key="14">
    <source>
        <dbReference type="ARBA" id="ARBA00023136"/>
    </source>
</evidence>